<accession>A0A378JV79</accession>
<dbReference type="SUPFAM" id="SSF54060">
    <property type="entry name" value="His-Me finger endonucleases"/>
    <property type="match status" value="1"/>
</dbReference>
<dbReference type="Proteomes" id="UP000255066">
    <property type="component" value="Unassembled WGS sequence"/>
</dbReference>
<reference evidence="5 7" key="1">
    <citation type="submission" date="2015-11" db="EMBL/GenBank/DDBJ databases">
        <title>Genomic analysis of 38 Legionella species identifies large and diverse effector repertoires.</title>
        <authorList>
            <person name="Burstein D."/>
            <person name="Amaro F."/>
            <person name="Zusman T."/>
            <person name="Lifshitz Z."/>
            <person name="Cohen O."/>
            <person name="Gilbert J.A."/>
            <person name="Pupko T."/>
            <person name="Shuman H.A."/>
            <person name="Segal G."/>
        </authorList>
    </citation>
    <scope>NUCLEOTIDE SEQUENCE [LARGE SCALE GENOMIC DNA]</scope>
    <source>
        <strain evidence="5 7">CDC#1407-AL-14</strain>
    </source>
</reference>
<dbReference type="GO" id="GO:0004519">
    <property type="term" value="F:endonuclease activity"/>
    <property type="evidence" value="ECO:0007669"/>
    <property type="project" value="UniProtKB-KW"/>
</dbReference>
<evidence type="ECO:0000256" key="1">
    <source>
        <dbReference type="ARBA" id="ARBA00006429"/>
    </source>
</evidence>
<dbReference type="STRING" id="28083.Lbir_1979"/>
<feature type="chain" id="PRO_5016845552" evidence="4">
    <location>
        <begin position="19"/>
        <end position="234"/>
    </location>
</feature>
<dbReference type="EMBL" id="UGNW01000002">
    <property type="protein sequence ID" value="STX60899.1"/>
    <property type="molecule type" value="Genomic_DNA"/>
</dbReference>
<evidence type="ECO:0000313" key="5">
    <source>
        <dbReference type="EMBL" id="KTC69724.1"/>
    </source>
</evidence>
<evidence type="ECO:0000256" key="2">
    <source>
        <dbReference type="ARBA" id="ARBA00022722"/>
    </source>
</evidence>
<dbReference type="PANTHER" id="PTHR33607:SF2">
    <property type="entry name" value="ENDONUCLEASE-1"/>
    <property type="match status" value="1"/>
</dbReference>
<name>A0A378JV79_9GAMM</name>
<evidence type="ECO:0000256" key="4">
    <source>
        <dbReference type="SAM" id="SignalP"/>
    </source>
</evidence>
<feature type="signal peptide" evidence="4">
    <location>
        <begin position="1"/>
        <end position="18"/>
    </location>
</feature>
<keyword evidence="3 6" id="KW-0378">Hydrolase</keyword>
<sequence length="234" mass="26628">MKTVSLLIILLFSQVCDAVPPANFAQAKKIAAAVFEPHPITLYCQCHYQNKQIDLASCQMDAAADKKRALRLEWEHIMPAENFGRQFACWRVPLCHHANGTPYKGRACCEKIEPRFRQAEAELYNLWPEVGLLNQLRSNYRYAELPGKPKTYGCEFYVDSATRRIEPADAVKGLVARANLFMADRYGIALSSAQQQLFVAWHRQFPPSAWEKEWASQVAAIEGYSNPWIESSTK</sequence>
<protein>
    <submittedName>
        <fullName evidence="5 6">Endonuclease-1</fullName>
        <ecNumber evidence="5 6">3.1.21.-</ecNumber>
    </submittedName>
</protein>
<dbReference type="EMBL" id="LNXT01000037">
    <property type="protein sequence ID" value="KTC69724.1"/>
    <property type="molecule type" value="Genomic_DNA"/>
</dbReference>
<reference evidence="6 8" key="2">
    <citation type="submission" date="2018-06" db="EMBL/GenBank/DDBJ databases">
        <authorList>
            <consortium name="Pathogen Informatics"/>
            <person name="Doyle S."/>
        </authorList>
    </citation>
    <scope>NUCLEOTIDE SEQUENCE [LARGE SCALE GENOMIC DNA]</scope>
    <source>
        <strain evidence="6 8">NCTC12437</strain>
    </source>
</reference>
<dbReference type="Proteomes" id="UP000054735">
    <property type="component" value="Unassembled WGS sequence"/>
</dbReference>
<gene>
    <name evidence="6" type="primary">dns_1</name>
    <name evidence="5" type="ORF">Lbir_1979</name>
    <name evidence="6" type="ORF">NCTC12437_03191</name>
</gene>
<dbReference type="GO" id="GO:0016787">
    <property type="term" value="F:hydrolase activity"/>
    <property type="evidence" value="ECO:0007669"/>
    <property type="project" value="UniProtKB-KW"/>
</dbReference>
<evidence type="ECO:0000313" key="7">
    <source>
        <dbReference type="Proteomes" id="UP000054735"/>
    </source>
</evidence>
<organism evidence="6 8">
    <name type="scientific">Legionella birminghamensis</name>
    <dbReference type="NCBI Taxonomy" id="28083"/>
    <lineage>
        <taxon>Bacteria</taxon>
        <taxon>Pseudomonadati</taxon>
        <taxon>Pseudomonadota</taxon>
        <taxon>Gammaproteobacteria</taxon>
        <taxon>Legionellales</taxon>
        <taxon>Legionellaceae</taxon>
        <taxon>Legionella</taxon>
    </lineage>
</organism>
<comment type="similarity">
    <text evidence="1">Belongs to the EndA/NucM nuclease family.</text>
</comment>
<evidence type="ECO:0000256" key="3">
    <source>
        <dbReference type="ARBA" id="ARBA00022801"/>
    </source>
</evidence>
<dbReference type="InterPro" id="IPR007346">
    <property type="entry name" value="Endonuclease-I"/>
</dbReference>
<dbReference type="InterPro" id="IPR044925">
    <property type="entry name" value="His-Me_finger_sf"/>
</dbReference>
<dbReference type="EC" id="3.1.21.-" evidence="5 6"/>
<keyword evidence="2" id="KW-0540">Nuclease</keyword>
<dbReference type="AlphaFoldDB" id="A0A378JV79"/>
<dbReference type="OrthoDB" id="9800417at2"/>
<evidence type="ECO:0000313" key="6">
    <source>
        <dbReference type="EMBL" id="STX60899.1"/>
    </source>
</evidence>
<evidence type="ECO:0000313" key="8">
    <source>
        <dbReference type="Proteomes" id="UP000255066"/>
    </source>
</evidence>
<keyword evidence="4" id="KW-0732">Signal</keyword>
<keyword evidence="6" id="KW-0255">Endonuclease</keyword>
<proteinExistence type="inferred from homology"/>
<dbReference type="Pfam" id="PF04231">
    <property type="entry name" value="Endonuclease_1"/>
    <property type="match status" value="1"/>
</dbReference>
<dbReference type="RefSeq" id="WP_058524001.1">
    <property type="nucleotide sequence ID" value="NZ_LNXT01000037.1"/>
</dbReference>
<keyword evidence="7" id="KW-1185">Reference proteome</keyword>
<dbReference type="PANTHER" id="PTHR33607">
    <property type="entry name" value="ENDONUCLEASE-1"/>
    <property type="match status" value="1"/>
</dbReference>